<dbReference type="PANTHER" id="PTHR46889">
    <property type="entry name" value="TRANSPOSASE INSF FOR INSERTION SEQUENCE IS3B-RELATED"/>
    <property type="match status" value="1"/>
</dbReference>
<dbReference type="EMBL" id="CP101118">
    <property type="protein sequence ID" value="WZF88744.1"/>
    <property type="molecule type" value="Genomic_DNA"/>
</dbReference>
<dbReference type="RefSeq" id="WP_341581705.1">
    <property type="nucleotide sequence ID" value="NZ_CP101118.1"/>
</dbReference>
<gene>
    <name evidence="4" type="ORF">NLK58_00545</name>
</gene>
<protein>
    <submittedName>
        <fullName evidence="4">IS3 family transposase</fullName>
    </submittedName>
</protein>
<evidence type="ECO:0000256" key="1">
    <source>
        <dbReference type="ARBA" id="ARBA00009964"/>
    </source>
</evidence>
<dbReference type="Pfam" id="PF01527">
    <property type="entry name" value="HTH_Tnp_1"/>
    <property type="match status" value="1"/>
</dbReference>
<dbReference type="InterPro" id="IPR012337">
    <property type="entry name" value="RNaseH-like_sf"/>
</dbReference>
<dbReference type="NCBIfam" id="NF033516">
    <property type="entry name" value="transpos_IS3"/>
    <property type="match status" value="1"/>
</dbReference>
<feature type="region of interest" description="Disordered" evidence="2">
    <location>
        <begin position="109"/>
        <end position="131"/>
    </location>
</feature>
<dbReference type="PROSITE" id="PS50994">
    <property type="entry name" value="INTEGRASE"/>
    <property type="match status" value="1"/>
</dbReference>
<feature type="domain" description="Integrase catalytic" evidence="3">
    <location>
        <begin position="294"/>
        <end position="460"/>
    </location>
</feature>
<dbReference type="Proteomes" id="UP001475781">
    <property type="component" value="Chromosome"/>
</dbReference>
<dbReference type="InterPro" id="IPR048020">
    <property type="entry name" value="Transpos_IS3"/>
</dbReference>
<evidence type="ECO:0000259" key="3">
    <source>
        <dbReference type="PROSITE" id="PS50994"/>
    </source>
</evidence>
<evidence type="ECO:0000313" key="4">
    <source>
        <dbReference type="EMBL" id="WZF88744.1"/>
    </source>
</evidence>
<name>A0ABZ2W1X8_9GAMM</name>
<dbReference type="Gene3D" id="3.30.420.10">
    <property type="entry name" value="Ribonuclease H-like superfamily/Ribonuclease H"/>
    <property type="match status" value="1"/>
</dbReference>
<sequence length="513" mass="58468">MKYSPERREAILKKLLPPNNRPVAVVAEEEGISDATLYNWRNEARKNGQLLPDHGSDPEGWSSRDKFNAVLETAALSESELNEYCRKRGVYPEQIRRWRQSCEIANDRDEKVEKRSREAVKQEKKRTRQLERELKRKDAALAETAALLALRKRPRRSGGRGRLTSTRDRQHALELVDEARVDGARLKSACAELGIGTNTYRRWKAGDEDGRPSAPKHTPPHALTAMEKAMILAVCHQSDYASLPPSQVVPLLLDDHGWYIASESSFYRVLTEHNENHRRGTRSSGRVGPPRRHEATRPNQVWCWDVTYLKSMVRGQFFYLYFMLDVYSRKIVGAEVFDAESAANSEIVLRKALLREGCINNPPVVHSDNGSAMKGGTLPATFEKLGVTPSYSRPRVSNDNAYIESLFGTTKQRPGYPPEGFENLELARDWVRKFIGWYNEEHRHSAIRYVTPADRHAGKDADILARRKITLLKAREKNPGRWSTSIRNCEPIGAVWLNPLPEEQTVKEQCVAH</sequence>
<evidence type="ECO:0000256" key="2">
    <source>
        <dbReference type="SAM" id="MobiDB-lite"/>
    </source>
</evidence>
<proteinExistence type="inferred from homology"/>
<dbReference type="InterPro" id="IPR050900">
    <property type="entry name" value="Transposase_IS3/IS150/IS904"/>
</dbReference>
<keyword evidence="5" id="KW-1185">Reference proteome</keyword>
<dbReference type="Pfam" id="PF00665">
    <property type="entry name" value="rve"/>
    <property type="match status" value="1"/>
</dbReference>
<organism evidence="4 5">
    <name type="scientific">Marinobacter metalliresistant</name>
    <dbReference type="NCBI Taxonomy" id="2961995"/>
    <lineage>
        <taxon>Bacteria</taxon>
        <taxon>Pseudomonadati</taxon>
        <taxon>Pseudomonadota</taxon>
        <taxon>Gammaproteobacteria</taxon>
        <taxon>Pseudomonadales</taxon>
        <taxon>Marinobacteraceae</taxon>
        <taxon>Marinobacter</taxon>
    </lineage>
</organism>
<dbReference type="InterPro" id="IPR002514">
    <property type="entry name" value="Transposase_8"/>
</dbReference>
<evidence type="ECO:0000313" key="5">
    <source>
        <dbReference type="Proteomes" id="UP001475781"/>
    </source>
</evidence>
<dbReference type="InterPro" id="IPR036397">
    <property type="entry name" value="RNaseH_sf"/>
</dbReference>
<comment type="similarity">
    <text evidence="1">Belongs to the transposase 8 family.</text>
</comment>
<dbReference type="PANTHER" id="PTHR46889:SF4">
    <property type="entry name" value="TRANSPOSASE INSO FOR INSERTION SEQUENCE ELEMENT IS911B-RELATED"/>
    <property type="match status" value="1"/>
</dbReference>
<dbReference type="SUPFAM" id="SSF46689">
    <property type="entry name" value="Homeodomain-like"/>
    <property type="match status" value="1"/>
</dbReference>
<dbReference type="InterPro" id="IPR001584">
    <property type="entry name" value="Integrase_cat-core"/>
</dbReference>
<reference evidence="4 5" key="1">
    <citation type="submission" date="2022-07" db="EMBL/GenBank/DDBJ databases">
        <title>A copper resistant bacterium isolated from sediment samples of deep sea hydrothermal areas.</title>
        <authorList>
            <person name="Zeng X."/>
        </authorList>
    </citation>
    <scope>NUCLEOTIDE SEQUENCE [LARGE SCALE GENOMIC DNA]</scope>
    <source>
        <strain evidence="5">CuT 6</strain>
    </source>
</reference>
<accession>A0ABZ2W1X8</accession>
<feature type="region of interest" description="Disordered" evidence="2">
    <location>
        <begin position="274"/>
        <end position="294"/>
    </location>
</feature>
<dbReference type="InterPro" id="IPR009057">
    <property type="entry name" value="Homeodomain-like_sf"/>
</dbReference>
<dbReference type="SUPFAM" id="SSF53098">
    <property type="entry name" value="Ribonuclease H-like"/>
    <property type="match status" value="1"/>
</dbReference>